<evidence type="ECO:0000256" key="1">
    <source>
        <dbReference type="SAM" id="SignalP"/>
    </source>
</evidence>
<gene>
    <name evidence="2" type="ORF">DSM112329_03378</name>
</gene>
<accession>A0AAU7AXZ9</accession>
<reference evidence="2" key="1">
    <citation type="submission" date="2022-12" db="EMBL/GenBank/DDBJ databases">
        <title>Paraconexibacter alkalitolerans sp. nov. and Baekduia alba sp. nov., isolated from soil and emended description of the genera Paraconexibacter (Chun et al., 2020) and Baekduia (An et al., 2020).</title>
        <authorList>
            <person name="Vieira S."/>
            <person name="Huber K.J."/>
            <person name="Geppert A."/>
            <person name="Wolf J."/>
            <person name="Neumann-Schaal M."/>
            <person name="Muesken M."/>
            <person name="Overmann J."/>
        </authorList>
    </citation>
    <scope>NUCLEOTIDE SEQUENCE</scope>
    <source>
        <strain evidence="2">AEG42_29</strain>
    </source>
</reference>
<name>A0AAU7AXZ9_9ACTN</name>
<feature type="chain" id="PRO_5043918823" description="Peptidase" evidence="1">
    <location>
        <begin position="25"/>
        <end position="794"/>
    </location>
</feature>
<feature type="signal peptide" evidence="1">
    <location>
        <begin position="1"/>
        <end position="24"/>
    </location>
</feature>
<dbReference type="Gene3D" id="3.20.20.140">
    <property type="entry name" value="Metal-dependent hydrolases"/>
    <property type="match status" value="1"/>
</dbReference>
<dbReference type="SUPFAM" id="SSF51556">
    <property type="entry name" value="Metallo-dependent hydrolases"/>
    <property type="match status" value="1"/>
</dbReference>
<dbReference type="AlphaFoldDB" id="A0AAU7AXZ9"/>
<dbReference type="InterPro" id="IPR032466">
    <property type="entry name" value="Metal_Hydrolase"/>
</dbReference>
<evidence type="ECO:0000313" key="2">
    <source>
        <dbReference type="EMBL" id="XAY06507.1"/>
    </source>
</evidence>
<sequence>MHVARRLAVLLFCAALTGLGGVDAARAAAPDRYSLVHGCYDVRGGQAAAPGGPFRMQATGLGRYLLYGPARTFLTVSAAGVPVTAATPGPSADFDVTSGADGFALENQAGRRLALGGTDRLTFTPAEGCAVYPEADTDSTGTPASGPTPYGETRGLLDAHMHLMGFEFLGGKAHCGRPWHAYGITYALAACEDGAAGDLTTNVLETALGGGSPVNDPVGWPTFRDWPAYNLLAHEGSYYKWLERAWRGGLRVYVNLFVENHTLCTIWPLKKNSCNEMDAVRLQARRLKELEEYIDAQEGGPGKGWFRLVDSPFQARRVVNAGKLAVVRGIEISQLLDCGVQQGVAQCDNDDIDRQLDAVYALGVRDLEITGKIDNGFGGVAGDEGALGLLTNTSNFLETGRFLDLETCTGPAGEADRTQVTAPTPIANVLGSLQASGLSLSATTPLYPPGPHCNRRGLTPQGEHLVKGMIKRGMIIDPDHLDVASRTQVLDIIERAGYSGVISSHSWSTRDAYARIYKAGGVVTPIAKNAKDFVAYWERIKPLRDPKRFFGFGYGADQNGFAVQGAPRRGRSPVTYPFRSFDGAVTFDRSSTGSRTWDINVDGVANYGLYPDWIEDLRRIAGEEIVADMGRGAEAYLQMWERAVGVGVPGCRAARLRFTGAGIGLLRFGATAEDLLRGAGQPQRRVGRTFTYCVRGKAGGRLRAVITPGGTVGLLVSTAPRHRVAGVGRGSRGSAIRASRPFGPGLRVKPAGRGRTYVYGVRTGRVRFAGVADKGVASSPAALRGYLRHAGLRP</sequence>
<evidence type="ECO:0008006" key="3">
    <source>
        <dbReference type="Google" id="ProtNLM"/>
    </source>
</evidence>
<protein>
    <recommendedName>
        <fullName evidence="3">Peptidase</fullName>
    </recommendedName>
</protein>
<dbReference type="EMBL" id="CP114014">
    <property type="protein sequence ID" value="XAY06507.1"/>
    <property type="molecule type" value="Genomic_DNA"/>
</dbReference>
<organism evidence="2">
    <name type="scientific">Paraconexibacter sp. AEG42_29</name>
    <dbReference type="NCBI Taxonomy" id="2997339"/>
    <lineage>
        <taxon>Bacteria</taxon>
        <taxon>Bacillati</taxon>
        <taxon>Actinomycetota</taxon>
        <taxon>Thermoleophilia</taxon>
        <taxon>Solirubrobacterales</taxon>
        <taxon>Paraconexibacteraceae</taxon>
        <taxon>Paraconexibacter</taxon>
    </lineage>
</organism>
<proteinExistence type="predicted"/>
<keyword evidence="1" id="KW-0732">Signal</keyword>
<dbReference type="KEGG" id="parq:DSM112329_03378"/>
<dbReference type="RefSeq" id="WP_354697738.1">
    <property type="nucleotide sequence ID" value="NZ_CP114014.1"/>
</dbReference>